<evidence type="ECO:0000256" key="1">
    <source>
        <dbReference type="SAM" id="Phobius"/>
    </source>
</evidence>
<proteinExistence type="predicted"/>
<dbReference type="AlphaFoldDB" id="A0A3N4JTF1"/>
<feature type="transmembrane region" description="Helical" evidence="1">
    <location>
        <begin position="6"/>
        <end position="26"/>
    </location>
</feature>
<protein>
    <submittedName>
        <fullName evidence="2">Uncharacterized protein</fullName>
    </submittedName>
</protein>
<reference evidence="2 3" key="1">
    <citation type="journal article" date="2018" name="Nat. Ecol. Evol.">
        <title>Pezizomycetes genomes reveal the molecular basis of ectomycorrhizal truffle lifestyle.</title>
        <authorList>
            <person name="Murat C."/>
            <person name="Payen T."/>
            <person name="Noel B."/>
            <person name="Kuo A."/>
            <person name="Morin E."/>
            <person name="Chen J."/>
            <person name="Kohler A."/>
            <person name="Krizsan K."/>
            <person name="Balestrini R."/>
            <person name="Da Silva C."/>
            <person name="Montanini B."/>
            <person name="Hainaut M."/>
            <person name="Levati E."/>
            <person name="Barry K.W."/>
            <person name="Belfiori B."/>
            <person name="Cichocki N."/>
            <person name="Clum A."/>
            <person name="Dockter R.B."/>
            <person name="Fauchery L."/>
            <person name="Guy J."/>
            <person name="Iotti M."/>
            <person name="Le Tacon F."/>
            <person name="Lindquist E.A."/>
            <person name="Lipzen A."/>
            <person name="Malagnac F."/>
            <person name="Mello A."/>
            <person name="Molinier V."/>
            <person name="Miyauchi S."/>
            <person name="Poulain J."/>
            <person name="Riccioni C."/>
            <person name="Rubini A."/>
            <person name="Sitrit Y."/>
            <person name="Splivallo R."/>
            <person name="Traeger S."/>
            <person name="Wang M."/>
            <person name="Zifcakova L."/>
            <person name="Wipf D."/>
            <person name="Zambonelli A."/>
            <person name="Paolocci F."/>
            <person name="Nowrousian M."/>
            <person name="Ottonello S."/>
            <person name="Baldrian P."/>
            <person name="Spatafora J.W."/>
            <person name="Henrissat B."/>
            <person name="Nagy L.G."/>
            <person name="Aury J.M."/>
            <person name="Wincker P."/>
            <person name="Grigoriev I.V."/>
            <person name="Bonfante P."/>
            <person name="Martin F.M."/>
        </authorList>
    </citation>
    <scope>NUCLEOTIDE SEQUENCE [LARGE SCALE GENOMIC DNA]</scope>
    <source>
        <strain evidence="2 3">120613-1</strain>
    </source>
</reference>
<evidence type="ECO:0000313" key="3">
    <source>
        <dbReference type="Proteomes" id="UP000276215"/>
    </source>
</evidence>
<sequence>MVHSTLSAYAGLIEFTESMGVVLLVYSMRERNSLISWLKEDRDLGSRPGKRLPVTQPNMLLKSEVLADSPFYCLSCGGSDMCTNIAFPRASECLSNERT</sequence>
<gene>
    <name evidence="2" type="ORF">L873DRAFT_774802</name>
</gene>
<dbReference type="EMBL" id="ML120379">
    <property type="protein sequence ID" value="RPB00528.1"/>
    <property type="molecule type" value="Genomic_DNA"/>
</dbReference>
<keyword evidence="3" id="KW-1185">Reference proteome</keyword>
<name>A0A3N4JTF1_9PEZI</name>
<keyword evidence="1" id="KW-0812">Transmembrane</keyword>
<keyword evidence="1" id="KW-1133">Transmembrane helix</keyword>
<keyword evidence="1" id="KW-0472">Membrane</keyword>
<dbReference type="Proteomes" id="UP000276215">
    <property type="component" value="Unassembled WGS sequence"/>
</dbReference>
<organism evidence="2 3">
    <name type="scientific">Choiromyces venosus 120613-1</name>
    <dbReference type="NCBI Taxonomy" id="1336337"/>
    <lineage>
        <taxon>Eukaryota</taxon>
        <taxon>Fungi</taxon>
        <taxon>Dikarya</taxon>
        <taxon>Ascomycota</taxon>
        <taxon>Pezizomycotina</taxon>
        <taxon>Pezizomycetes</taxon>
        <taxon>Pezizales</taxon>
        <taxon>Tuberaceae</taxon>
        <taxon>Choiromyces</taxon>
    </lineage>
</organism>
<evidence type="ECO:0000313" key="2">
    <source>
        <dbReference type="EMBL" id="RPB00528.1"/>
    </source>
</evidence>
<accession>A0A3N4JTF1</accession>